<dbReference type="InterPro" id="IPR009057">
    <property type="entry name" value="Homeodomain-like_sf"/>
</dbReference>
<sequence length="242" mass="27550">MEIFPPFMTRLLIVEKDPECSFDLESRNVERSLRRDASENRVRILESARSLFAERGLGVTLDDIAHNANLGVGTVYRRFPNKDLLVQALFEEAVLELIEVGRHALEFEDAWEGFLFLLKTMLDMETKDRGLREVILGNDYIEGRITELKKEVGPLIEEIVRRAQDQGGLRGDFHANDVPVIAAMAGAAQEYSKSVSPNLWKRYVAIVLDGLRVDRPSLTPMSEEALDQDQLIHAMINWKARK</sequence>
<dbReference type="InterPro" id="IPR023772">
    <property type="entry name" value="DNA-bd_HTH_TetR-type_CS"/>
</dbReference>
<dbReference type="EMBL" id="JXYS01000073">
    <property type="protein sequence ID" value="KJF16835.1"/>
    <property type="molecule type" value="Genomic_DNA"/>
</dbReference>
<dbReference type="PANTHER" id="PTHR30055:SF234">
    <property type="entry name" value="HTH-TYPE TRANSCRIPTIONAL REGULATOR BETI"/>
    <property type="match status" value="1"/>
</dbReference>
<feature type="domain" description="HTH tetR-type" evidence="5">
    <location>
        <begin position="38"/>
        <end position="97"/>
    </location>
</feature>
<dbReference type="InterPro" id="IPR036271">
    <property type="entry name" value="Tet_transcr_reg_TetR-rel_C_sf"/>
</dbReference>
<proteinExistence type="predicted"/>
<evidence type="ECO:0000259" key="5">
    <source>
        <dbReference type="PROSITE" id="PS50977"/>
    </source>
</evidence>
<dbReference type="Proteomes" id="UP000032360">
    <property type="component" value="Unassembled WGS sequence"/>
</dbReference>
<evidence type="ECO:0000256" key="2">
    <source>
        <dbReference type="ARBA" id="ARBA00023125"/>
    </source>
</evidence>
<dbReference type="InterPro" id="IPR050109">
    <property type="entry name" value="HTH-type_TetR-like_transc_reg"/>
</dbReference>
<protein>
    <submittedName>
        <fullName evidence="6">HTH-type transcriptional repressor Bm3R1</fullName>
    </submittedName>
</protein>
<keyword evidence="7" id="KW-1185">Reference proteome</keyword>
<evidence type="ECO:0000313" key="6">
    <source>
        <dbReference type="EMBL" id="KJF16835.1"/>
    </source>
</evidence>
<comment type="caution">
    <text evidence="6">The sequence shown here is derived from an EMBL/GenBank/DDBJ whole genome shotgun (WGS) entry which is preliminary data.</text>
</comment>
<organism evidence="6 7">
    <name type="scientific">Acidithrix ferrooxidans</name>
    <dbReference type="NCBI Taxonomy" id="1280514"/>
    <lineage>
        <taxon>Bacteria</taxon>
        <taxon>Bacillati</taxon>
        <taxon>Actinomycetota</taxon>
        <taxon>Acidimicrobiia</taxon>
        <taxon>Acidimicrobiales</taxon>
        <taxon>Acidimicrobiaceae</taxon>
        <taxon>Acidithrix</taxon>
    </lineage>
</organism>
<dbReference type="SUPFAM" id="SSF48498">
    <property type="entry name" value="Tetracyclin repressor-like, C-terminal domain"/>
    <property type="match status" value="1"/>
</dbReference>
<dbReference type="AlphaFoldDB" id="A0A0D8HFX0"/>
<reference evidence="6 7" key="1">
    <citation type="submission" date="2015-01" db="EMBL/GenBank/DDBJ databases">
        <title>Draft genome of the acidophilic iron oxidizer Acidithrix ferrooxidans strain Py-F3.</title>
        <authorList>
            <person name="Poehlein A."/>
            <person name="Eisen S."/>
            <person name="Schloemann M."/>
            <person name="Johnson B.D."/>
            <person name="Daniel R."/>
            <person name="Muehling M."/>
        </authorList>
    </citation>
    <scope>NUCLEOTIDE SEQUENCE [LARGE SCALE GENOMIC DNA]</scope>
    <source>
        <strain evidence="6 7">Py-F3</strain>
    </source>
</reference>
<dbReference type="SUPFAM" id="SSF46689">
    <property type="entry name" value="Homeodomain-like"/>
    <property type="match status" value="1"/>
</dbReference>
<accession>A0A0D8HFX0</accession>
<evidence type="ECO:0000313" key="7">
    <source>
        <dbReference type="Proteomes" id="UP000032360"/>
    </source>
</evidence>
<name>A0A0D8HFX0_9ACTN</name>
<dbReference type="InterPro" id="IPR049445">
    <property type="entry name" value="TetR_SbtR-like_C"/>
</dbReference>
<evidence type="ECO:0000256" key="1">
    <source>
        <dbReference type="ARBA" id="ARBA00023015"/>
    </source>
</evidence>
<dbReference type="GO" id="GO:0000976">
    <property type="term" value="F:transcription cis-regulatory region binding"/>
    <property type="evidence" value="ECO:0007669"/>
    <property type="project" value="TreeGrafter"/>
</dbReference>
<dbReference type="PRINTS" id="PR00455">
    <property type="entry name" value="HTHTETR"/>
</dbReference>
<dbReference type="PROSITE" id="PS01081">
    <property type="entry name" value="HTH_TETR_1"/>
    <property type="match status" value="1"/>
</dbReference>
<dbReference type="PANTHER" id="PTHR30055">
    <property type="entry name" value="HTH-TYPE TRANSCRIPTIONAL REGULATOR RUTR"/>
    <property type="match status" value="1"/>
</dbReference>
<gene>
    <name evidence="6" type="primary">bm3R1</name>
    <name evidence="6" type="ORF">AXFE_23360</name>
</gene>
<dbReference type="Pfam" id="PF21597">
    <property type="entry name" value="TetR_C_43"/>
    <property type="match status" value="1"/>
</dbReference>
<evidence type="ECO:0000256" key="3">
    <source>
        <dbReference type="ARBA" id="ARBA00023163"/>
    </source>
</evidence>
<dbReference type="InterPro" id="IPR001647">
    <property type="entry name" value="HTH_TetR"/>
</dbReference>
<dbReference type="PROSITE" id="PS50977">
    <property type="entry name" value="HTH_TETR_2"/>
    <property type="match status" value="1"/>
</dbReference>
<keyword evidence="1" id="KW-0805">Transcription regulation</keyword>
<keyword evidence="2 4" id="KW-0238">DNA-binding</keyword>
<dbReference type="Pfam" id="PF00440">
    <property type="entry name" value="TetR_N"/>
    <property type="match status" value="1"/>
</dbReference>
<dbReference type="PATRIC" id="fig|1280514.3.peg.3077"/>
<dbReference type="GO" id="GO:0003700">
    <property type="term" value="F:DNA-binding transcription factor activity"/>
    <property type="evidence" value="ECO:0007669"/>
    <property type="project" value="TreeGrafter"/>
</dbReference>
<dbReference type="STRING" id="1280514.AXFE_23360"/>
<dbReference type="Gene3D" id="1.10.357.10">
    <property type="entry name" value="Tetracycline Repressor, domain 2"/>
    <property type="match status" value="1"/>
</dbReference>
<feature type="DNA-binding region" description="H-T-H motif" evidence="4">
    <location>
        <begin position="60"/>
        <end position="79"/>
    </location>
</feature>
<keyword evidence="3" id="KW-0804">Transcription</keyword>
<evidence type="ECO:0000256" key="4">
    <source>
        <dbReference type="PROSITE-ProRule" id="PRU00335"/>
    </source>
</evidence>